<dbReference type="Gene3D" id="4.10.60.10">
    <property type="entry name" value="Zinc finger, CCHC-type"/>
    <property type="match status" value="1"/>
</dbReference>
<dbReference type="RefSeq" id="XP_035547276.1">
    <property type="nucleotide sequence ID" value="XM_035691383.1"/>
</dbReference>
<evidence type="ECO:0000256" key="1">
    <source>
        <dbReference type="PROSITE-ProRule" id="PRU00047"/>
    </source>
</evidence>
<dbReference type="SMART" id="SM00343">
    <property type="entry name" value="ZnF_C2HC"/>
    <property type="match status" value="1"/>
</dbReference>
<accession>A0A6P9EIQ8</accession>
<feature type="compositionally biased region" description="Acidic residues" evidence="2">
    <location>
        <begin position="326"/>
        <end position="339"/>
    </location>
</feature>
<dbReference type="KEGG" id="jre:108991242"/>
<feature type="region of interest" description="Disordered" evidence="2">
    <location>
        <begin position="48"/>
        <end position="92"/>
    </location>
</feature>
<keyword evidence="4" id="KW-1185">Reference proteome</keyword>
<dbReference type="AlphaFoldDB" id="A0A6P9EIQ8"/>
<dbReference type="Pfam" id="PF03732">
    <property type="entry name" value="Retrotrans_gag"/>
    <property type="match status" value="1"/>
</dbReference>
<feature type="region of interest" description="Disordered" evidence="2">
    <location>
        <begin position="229"/>
        <end position="339"/>
    </location>
</feature>
<dbReference type="Gene3D" id="2.40.70.10">
    <property type="entry name" value="Acid Proteases"/>
    <property type="match status" value="1"/>
</dbReference>
<feature type="compositionally biased region" description="Polar residues" evidence="2">
    <location>
        <begin position="256"/>
        <end position="268"/>
    </location>
</feature>
<dbReference type="GO" id="GO:0008270">
    <property type="term" value="F:zinc ion binding"/>
    <property type="evidence" value="ECO:0007669"/>
    <property type="project" value="UniProtKB-KW"/>
</dbReference>
<keyword evidence="1" id="KW-0863">Zinc-finger</keyword>
<dbReference type="InParanoid" id="A0A6P9EIQ8"/>
<reference evidence="5" key="1">
    <citation type="submission" date="2025-08" db="UniProtKB">
        <authorList>
            <consortium name="RefSeq"/>
        </authorList>
    </citation>
    <scope>IDENTIFICATION</scope>
    <source>
        <tissue evidence="5">Leaves</tissue>
    </source>
</reference>
<dbReference type="PROSITE" id="PS50158">
    <property type="entry name" value="ZF_CCHC"/>
    <property type="match status" value="1"/>
</dbReference>
<proteinExistence type="predicted"/>
<name>A0A6P9EIQ8_JUGRE</name>
<dbReference type="Pfam" id="PF13650">
    <property type="entry name" value="Asp_protease_2"/>
    <property type="match status" value="1"/>
</dbReference>
<dbReference type="PANTHER" id="PTHR35046:SF9">
    <property type="entry name" value="RNA-DIRECTED DNA POLYMERASE"/>
    <property type="match status" value="1"/>
</dbReference>
<dbReference type="Proteomes" id="UP000235220">
    <property type="component" value="Chromosome 7"/>
</dbReference>
<dbReference type="GeneID" id="108991242"/>
<feature type="domain" description="CCHC-type" evidence="3">
    <location>
        <begin position="296"/>
        <end position="312"/>
    </location>
</feature>
<dbReference type="InterPro" id="IPR005162">
    <property type="entry name" value="Retrotrans_gag_dom"/>
</dbReference>
<dbReference type="SUPFAM" id="SSF57756">
    <property type="entry name" value="Retrovirus zinc finger-like domains"/>
    <property type="match status" value="1"/>
</dbReference>
<dbReference type="InterPro" id="IPR036875">
    <property type="entry name" value="Znf_CCHC_sf"/>
</dbReference>
<evidence type="ECO:0000256" key="2">
    <source>
        <dbReference type="SAM" id="MobiDB-lite"/>
    </source>
</evidence>
<feature type="compositionally biased region" description="Acidic residues" evidence="2">
    <location>
        <begin position="83"/>
        <end position="92"/>
    </location>
</feature>
<evidence type="ECO:0000313" key="5">
    <source>
        <dbReference type="RefSeq" id="XP_035547276.1"/>
    </source>
</evidence>
<feature type="compositionally biased region" description="Basic and acidic residues" evidence="2">
    <location>
        <begin position="48"/>
        <end position="70"/>
    </location>
</feature>
<dbReference type="CDD" id="cd00303">
    <property type="entry name" value="retropepsin_like"/>
    <property type="match status" value="1"/>
</dbReference>
<protein>
    <submittedName>
        <fullName evidence="5">Uncharacterized protein LOC108991242</fullName>
    </submittedName>
</protein>
<dbReference type="OrthoDB" id="1934635at2759"/>
<dbReference type="InterPro" id="IPR001878">
    <property type="entry name" value="Znf_CCHC"/>
</dbReference>
<evidence type="ECO:0000259" key="3">
    <source>
        <dbReference type="PROSITE" id="PS50158"/>
    </source>
</evidence>
<dbReference type="GO" id="GO:0003676">
    <property type="term" value="F:nucleic acid binding"/>
    <property type="evidence" value="ECO:0007669"/>
    <property type="project" value="InterPro"/>
</dbReference>
<sequence>MARNDNNQNRDEALLESIQTQNQQNQQRFERIERVLLEIQRSITNVRVEDNRDHNEAQRDQTHPRGERRFRQPPIGNAGDVSSSDDELENVEIPENQQVKLVAYKLRGGASAWWEQTQNNRRRQGKQPVRVWHKMKRLMRARFLPPDYEQLLYQQYQNCRQGIRSINEYTEEFYRLNSRNNLSETEGQQVARYIGGLRITIQDKVTLHTVWTLSEAVNLAMKIELQLSRPPTRTPSFSPTSKGTEPPTRPSLPHAPSSSHDPKTQGNYQAPKLNTTTTGNRGSTGNNPYRRPITGKCFRCNQPGHRSKECPNRRSVNMVDGKESTKEDEEESEEESELVEGDEGDLVNCIIQRLLLTPKHEDHSQRHVIFKTRCTINQKVCNLIIDSGSCENIVSRALVATLKLPTEQHSKPYKISWIKKGAETKVTATCRIPFSIGKIYNDVVDCDVVEMDACHVLLGRPWQFDVDATYRGRDNTYTFWRHERKVTLLPAAEQRNTRLNCHQPCRLC</sequence>
<gene>
    <name evidence="5" type="primary">LOC108991242</name>
</gene>
<dbReference type="Pfam" id="PF00098">
    <property type="entry name" value="zf-CCHC"/>
    <property type="match status" value="1"/>
</dbReference>
<keyword evidence="1" id="KW-0479">Metal-binding</keyword>
<dbReference type="InterPro" id="IPR021109">
    <property type="entry name" value="Peptidase_aspartic_dom_sf"/>
</dbReference>
<organism evidence="4 5">
    <name type="scientific">Juglans regia</name>
    <name type="common">English walnut</name>
    <dbReference type="NCBI Taxonomy" id="51240"/>
    <lineage>
        <taxon>Eukaryota</taxon>
        <taxon>Viridiplantae</taxon>
        <taxon>Streptophyta</taxon>
        <taxon>Embryophyta</taxon>
        <taxon>Tracheophyta</taxon>
        <taxon>Spermatophyta</taxon>
        <taxon>Magnoliopsida</taxon>
        <taxon>eudicotyledons</taxon>
        <taxon>Gunneridae</taxon>
        <taxon>Pentapetalae</taxon>
        <taxon>rosids</taxon>
        <taxon>fabids</taxon>
        <taxon>Fagales</taxon>
        <taxon>Juglandaceae</taxon>
        <taxon>Juglans</taxon>
    </lineage>
</organism>
<evidence type="ECO:0000313" key="4">
    <source>
        <dbReference type="Proteomes" id="UP000235220"/>
    </source>
</evidence>
<keyword evidence="1" id="KW-0862">Zinc</keyword>
<feature type="compositionally biased region" description="Low complexity" evidence="2">
    <location>
        <begin position="229"/>
        <end position="241"/>
    </location>
</feature>
<dbReference type="PANTHER" id="PTHR35046">
    <property type="entry name" value="ZINC KNUCKLE (CCHC-TYPE) FAMILY PROTEIN"/>
    <property type="match status" value="1"/>
</dbReference>
<feature type="compositionally biased region" description="Low complexity" evidence="2">
    <location>
        <begin position="274"/>
        <end position="287"/>
    </location>
</feature>